<organism evidence="3">
    <name type="scientific">Candidatus Kentrum sp. FW</name>
    <dbReference type="NCBI Taxonomy" id="2126338"/>
    <lineage>
        <taxon>Bacteria</taxon>
        <taxon>Pseudomonadati</taxon>
        <taxon>Pseudomonadota</taxon>
        <taxon>Gammaproteobacteria</taxon>
        <taxon>Candidatus Kentrum</taxon>
    </lineage>
</organism>
<dbReference type="AlphaFoldDB" id="A0A450TBC3"/>
<dbReference type="InterPro" id="IPR007712">
    <property type="entry name" value="RelE/ParE_toxin"/>
</dbReference>
<dbReference type="Pfam" id="PF05016">
    <property type="entry name" value="ParE_toxin"/>
    <property type="match status" value="1"/>
</dbReference>
<gene>
    <name evidence="3" type="ORF">BECKFW1821C_GA0114237_100533</name>
</gene>
<evidence type="ECO:0000256" key="1">
    <source>
        <dbReference type="ARBA" id="ARBA00006226"/>
    </source>
</evidence>
<dbReference type="InterPro" id="IPR035093">
    <property type="entry name" value="RelE/ParE_toxin_dom_sf"/>
</dbReference>
<evidence type="ECO:0000313" key="3">
    <source>
        <dbReference type="EMBL" id="VFJ64092.1"/>
    </source>
</evidence>
<keyword evidence="2" id="KW-1277">Toxin-antitoxin system</keyword>
<accession>A0A450TBC3</accession>
<dbReference type="InterPro" id="IPR051803">
    <property type="entry name" value="TA_system_RelE-like_toxin"/>
</dbReference>
<dbReference type="Gene3D" id="3.30.2310.20">
    <property type="entry name" value="RelE-like"/>
    <property type="match status" value="1"/>
</dbReference>
<evidence type="ECO:0000256" key="2">
    <source>
        <dbReference type="ARBA" id="ARBA00022649"/>
    </source>
</evidence>
<dbReference type="PANTHER" id="PTHR33755">
    <property type="entry name" value="TOXIN PARE1-RELATED"/>
    <property type="match status" value="1"/>
</dbReference>
<dbReference type="EMBL" id="CAADFE010000005">
    <property type="protein sequence ID" value="VFJ64092.1"/>
    <property type="molecule type" value="Genomic_DNA"/>
</dbReference>
<sequence>MTQLNWTKEADQWLRDIHAYIMKDNPVAAGQVISGIYDKAQLLMSFPEIGYRYRETPEGEVRVLLYGHYRIAYLYRKADARIDILGVFRENPGCTMPLDDAWHRCISREMIHKRTNL</sequence>
<name>A0A450TBC3_9GAMM</name>
<proteinExistence type="inferred from homology"/>
<protein>
    <submittedName>
        <fullName evidence="3">Plasmid stabilization system protein ParE</fullName>
    </submittedName>
</protein>
<reference evidence="3" key="1">
    <citation type="submission" date="2019-02" db="EMBL/GenBank/DDBJ databases">
        <authorList>
            <person name="Gruber-Vodicka R. H."/>
            <person name="Seah K. B. B."/>
        </authorList>
    </citation>
    <scope>NUCLEOTIDE SEQUENCE</scope>
    <source>
        <strain evidence="3">BECK_BZ131</strain>
    </source>
</reference>
<comment type="similarity">
    <text evidence="1">Belongs to the RelE toxin family.</text>
</comment>